<evidence type="ECO:0000259" key="4">
    <source>
        <dbReference type="Pfam" id="PF02397"/>
    </source>
</evidence>
<keyword evidence="3" id="KW-0812">Transmembrane</keyword>
<comment type="similarity">
    <text evidence="1">Belongs to the bacterial sugar transferase family.</text>
</comment>
<sequence length="217" mass="23757">MLPMSTLSCTRPLAVSGIAPARHKRALDLGLILLALPVILPLVMLLALAVRLSSPGPVLFFQTRVGQNGRRFRMVKFRSMYPDAEARRAALLAQSDRTGLCFKHKDDPRVTPIGRLLRRSSLDELPQLWNVLRGEMSLVGPRPALPEEVALYSPQALQRLAGLPGLTGLWQVSGRADIGFDEMVALDVDYLTSASLWGDLALIFRTFGAVALARGAY</sequence>
<keyword evidence="6" id="KW-1185">Reference proteome</keyword>
<dbReference type="PANTHER" id="PTHR30576">
    <property type="entry name" value="COLANIC BIOSYNTHESIS UDP-GLUCOSE LIPID CARRIER TRANSFERASE"/>
    <property type="match status" value="1"/>
</dbReference>
<proteinExistence type="inferred from homology"/>
<evidence type="ECO:0000313" key="5">
    <source>
        <dbReference type="EMBL" id="RGP37024.1"/>
    </source>
</evidence>
<evidence type="ECO:0000256" key="2">
    <source>
        <dbReference type="ARBA" id="ARBA00023169"/>
    </source>
</evidence>
<dbReference type="InterPro" id="IPR003362">
    <property type="entry name" value="Bact_transf"/>
</dbReference>
<dbReference type="GO" id="GO:0016780">
    <property type="term" value="F:phosphotransferase activity, for other substituted phosphate groups"/>
    <property type="evidence" value="ECO:0007669"/>
    <property type="project" value="TreeGrafter"/>
</dbReference>
<reference evidence="5 6" key="1">
    <citation type="submission" date="2018-08" db="EMBL/GenBank/DDBJ databases">
        <title>Flavobacterium tibetense sp. nov., isolated from a wetland YonghuCo on Tibetan Plateau.</title>
        <authorList>
            <person name="Phurbu D."/>
            <person name="Lu H."/>
            <person name="Xing P."/>
        </authorList>
    </citation>
    <scope>NUCLEOTIDE SEQUENCE [LARGE SCALE GENOMIC DNA]</scope>
    <source>
        <strain evidence="5 6">DJC</strain>
    </source>
</reference>
<comment type="caution">
    <text evidence="5">The sequence shown here is derived from an EMBL/GenBank/DDBJ whole genome shotgun (WGS) entry which is preliminary data.</text>
</comment>
<dbReference type="Proteomes" id="UP000284547">
    <property type="component" value="Unassembled WGS sequence"/>
</dbReference>
<dbReference type="OrthoDB" id="9808602at2"/>
<keyword evidence="5" id="KW-0808">Transferase</keyword>
<dbReference type="Pfam" id="PF02397">
    <property type="entry name" value="Bac_transf"/>
    <property type="match status" value="1"/>
</dbReference>
<organism evidence="5 6">
    <name type="scientific">Pseudotabrizicola alkalilacus</name>
    <dbReference type="NCBI Taxonomy" id="2305252"/>
    <lineage>
        <taxon>Bacteria</taxon>
        <taxon>Pseudomonadati</taxon>
        <taxon>Pseudomonadota</taxon>
        <taxon>Alphaproteobacteria</taxon>
        <taxon>Rhodobacterales</taxon>
        <taxon>Paracoccaceae</taxon>
        <taxon>Pseudotabrizicola</taxon>
    </lineage>
</organism>
<keyword evidence="3" id="KW-0472">Membrane</keyword>
<feature type="transmembrane region" description="Helical" evidence="3">
    <location>
        <begin position="29"/>
        <end position="50"/>
    </location>
</feature>
<feature type="domain" description="Bacterial sugar transferase" evidence="4">
    <location>
        <begin position="24"/>
        <end position="210"/>
    </location>
</feature>
<gene>
    <name evidence="5" type="ORF">D1012_12825</name>
</gene>
<evidence type="ECO:0000256" key="1">
    <source>
        <dbReference type="ARBA" id="ARBA00006464"/>
    </source>
</evidence>
<name>A0A411Z1T8_9RHOB</name>
<keyword evidence="3" id="KW-1133">Transmembrane helix</keyword>
<dbReference type="PANTHER" id="PTHR30576:SF10">
    <property type="entry name" value="SLL5057 PROTEIN"/>
    <property type="match status" value="1"/>
</dbReference>
<evidence type="ECO:0000313" key="6">
    <source>
        <dbReference type="Proteomes" id="UP000284547"/>
    </source>
</evidence>
<keyword evidence="2" id="KW-0270">Exopolysaccharide synthesis</keyword>
<accession>A0A411Z1T8</accession>
<evidence type="ECO:0000256" key="3">
    <source>
        <dbReference type="SAM" id="Phobius"/>
    </source>
</evidence>
<protein>
    <submittedName>
        <fullName evidence="5">Sugar transferase</fullName>
    </submittedName>
</protein>
<dbReference type="EMBL" id="QWEY01000006">
    <property type="protein sequence ID" value="RGP37024.1"/>
    <property type="molecule type" value="Genomic_DNA"/>
</dbReference>
<dbReference type="AlphaFoldDB" id="A0A411Z1T8"/>
<dbReference type="GO" id="GO:0000271">
    <property type="term" value="P:polysaccharide biosynthetic process"/>
    <property type="evidence" value="ECO:0007669"/>
    <property type="project" value="UniProtKB-KW"/>
</dbReference>